<comment type="caution">
    <text evidence="2">The sequence shown here is derived from an EMBL/GenBank/DDBJ whole genome shotgun (WGS) entry which is preliminary data.</text>
</comment>
<feature type="region of interest" description="Disordered" evidence="1">
    <location>
        <begin position="149"/>
        <end position="237"/>
    </location>
</feature>
<dbReference type="Proteomes" id="UP000816034">
    <property type="component" value="Unassembled WGS sequence"/>
</dbReference>
<dbReference type="GeneID" id="68099917"/>
<proteinExistence type="predicted"/>
<feature type="compositionally biased region" description="Polar residues" evidence="1">
    <location>
        <begin position="1"/>
        <end position="19"/>
    </location>
</feature>
<name>A0AA88GKS7_NAELO</name>
<dbReference type="AlphaFoldDB" id="A0AA88GKS7"/>
<sequence>MTHSEYITGSNKSPTTNRLSPSELSYDSEDSSTSPSTLTTSTGTSSSKKKPNLRIDIGSNKTVPLAHVPNNNSPFTKQQSTMNPSNVVNQLETLIGSKNVKHTTASENTPTIDKFHNKGRQQQVSIKGFMRPNLYEEDVYDFLSEYPVRSRSVSPPPTTSLFSHHHKKKTPMSTEKKSPSVLVQAVGTKTPTSVKSKDEEDTDDNCVTPPQRKSFSRDDGISDDEEVDSDYVTPPSDIRTVSITEPQTDNFRLIRQPFLPFNDLSSPLSMMRKCQTPVAVKTKAETLSSSFGHIKFYERRRKRYLMMITDKDSSVMEDELNLLREDFIEAKTNIMRRNRKIDQMTFSDMVYTEQFDKNPTSEDDSFESCTQDQTIFLGKKSYEKIARFLTSKMMISLDQLHTDLKAFIIELEEAAALQFPSLSEDSFVLEMKEIAHRIIEAGLSELIKQVYMKDLNDLLVSLRDLHAEADEQDLPRINFSLKELKKLLFIYSRVNRIIAVYNRIPEHLKVLNLPQARKRSGSEAKGIPRVNTPPVTELAHLKKLSLNLDSTLAKKSGSSIDLLHNPSTADKQNLQITNLLKKWQEESTVITPRSEQSTMSSPTHTTSSSVTSTPKSPQDTLFCRYVKNLLMLTLLKSIPNHVLDLMN</sequence>
<feature type="compositionally biased region" description="Low complexity" evidence="1">
    <location>
        <begin position="20"/>
        <end position="46"/>
    </location>
</feature>
<feature type="region of interest" description="Disordered" evidence="1">
    <location>
        <begin position="590"/>
        <end position="617"/>
    </location>
</feature>
<gene>
    <name evidence="2" type="ORF">C9374_007463</name>
</gene>
<evidence type="ECO:0000313" key="3">
    <source>
        <dbReference type="Proteomes" id="UP000816034"/>
    </source>
</evidence>
<dbReference type="EMBL" id="PYSW02000029">
    <property type="protein sequence ID" value="KAG2379324.1"/>
    <property type="molecule type" value="Genomic_DNA"/>
</dbReference>
<dbReference type="RefSeq" id="XP_044546586.1">
    <property type="nucleotide sequence ID" value="XM_044697431.1"/>
</dbReference>
<feature type="region of interest" description="Disordered" evidence="1">
    <location>
        <begin position="1"/>
        <end position="82"/>
    </location>
</feature>
<keyword evidence="3" id="KW-1185">Reference proteome</keyword>
<evidence type="ECO:0000256" key="1">
    <source>
        <dbReference type="SAM" id="MobiDB-lite"/>
    </source>
</evidence>
<evidence type="ECO:0000313" key="2">
    <source>
        <dbReference type="EMBL" id="KAG2379324.1"/>
    </source>
</evidence>
<feature type="compositionally biased region" description="Polar residues" evidence="1">
    <location>
        <begin position="69"/>
        <end position="82"/>
    </location>
</feature>
<protein>
    <submittedName>
        <fullName evidence="2">Uncharacterized protein</fullName>
    </submittedName>
</protein>
<feature type="compositionally biased region" description="Low complexity" evidence="1">
    <location>
        <begin position="597"/>
        <end position="617"/>
    </location>
</feature>
<reference evidence="2 3" key="1">
    <citation type="journal article" date="2018" name="BMC Genomics">
        <title>The genome of Naegleria lovaniensis, the basis for a comparative approach to unravel pathogenicity factors of the human pathogenic amoeba N. fowleri.</title>
        <authorList>
            <person name="Liechti N."/>
            <person name="Schurch N."/>
            <person name="Bruggmann R."/>
            <person name="Wittwer M."/>
        </authorList>
    </citation>
    <scope>NUCLEOTIDE SEQUENCE [LARGE SCALE GENOMIC DNA]</scope>
    <source>
        <strain evidence="2 3">ATCC 30569</strain>
    </source>
</reference>
<accession>A0AA88GKS7</accession>
<organism evidence="2 3">
    <name type="scientific">Naegleria lovaniensis</name>
    <name type="common">Amoeba</name>
    <dbReference type="NCBI Taxonomy" id="51637"/>
    <lineage>
        <taxon>Eukaryota</taxon>
        <taxon>Discoba</taxon>
        <taxon>Heterolobosea</taxon>
        <taxon>Tetramitia</taxon>
        <taxon>Eutetramitia</taxon>
        <taxon>Vahlkampfiidae</taxon>
        <taxon>Naegleria</taxon>
    </lineage>
</organism>